<keyword evidence="13" id="KW-1185">Reference proteome</keyword>
<accession>A7NP16</accession>
<dbReference type="HOGENOM" id="CLU_1044669_0_0_0"/>
<feature type="binding site" evidence="11">
    <location>
        <position position="216"/>
    </location>
    <ligand>
        <name>S-adenosyl-L-methionine</name>
        <dbReference type="ChEBI" id="CHEBI:59789"/>
    </ligand>
</feature>
<dbReference type="OrthoDB" id="3352509at2"/>
<dbReference type="Pfam" id="PF07091">
    <property type="entry name" value="FmrO"/>
    <property type="match status" value="1"/>
</dbReference>
<dbReference type="AlphaFoldDB" id="A7NP16"/>
<evidence type="ECO:0000256" key="8">
    <source>
        <dbReference type="ARBA" id="ARBA00022691"/>
    </source>
</evidence>
<evidence type="ECO:0000256" key="3">
    <source>
        <dbReference type="ARBA" id="ARBA00012300"/>
    </source>
</evidence>
<dbReference type="eggNOG" id="ENOG5033MJU">
    <property type="taxonomic scope" value="Bacteria"/>
</dbReference>
<keyword evidence="7 12" id="KW-0808">Transferase</keyword>
<evidence type="ECO:0000256" key="2">
    <source>
        <dbReference type="ARBA" id="ARBA00005487"/>
    </source>
</evidence>
<dbReference type="EMBL" id="CP000804">
    <property type="protein sequence ID" value="ABU59311.1"/>
    <property type="molecule type" value="Genomic_DNA"/>
</dbReference>
<dbReference type="Gene3D" id="3.40.50.150">
    <property type="entry name" value="Vaccinia Virus protein VP39"/>
    <property type="match status" value="1"/>
</dbReference>
<name>A7NP16_ROSCS</name>
<evidence type="ECO:0000256" key="5">
    <source>
        <dbReference type="ARBA" id="ARBA00022552"/>
    </source>
</evidence>
<evidence type="ECO:0000256" key="6">
    <source>
        <dbReference type="ARBA" id="ARBA00022603"/>
    </source>
</evidence>
<dbReference type="InterPro" id="IPR010769">
    <property type="entry name" value="rRNA_MeTrfase_GmN_bac"/>
</dbReference>
<dbReference type="PIRSF" id="PIRSF015852">
    <property type="entry name" value="RRNA_mtase_Grm"/>
    <property type="match status" value="1"/>
</dbReference>
<keyword evidence="6 12" id="KW-0489">Methyltransferase</keyword>
<evidence type="ECO:0000256" key="10">
    <source>
        <dbReference type="ARBA" id="ARBA00033062"/>
    </source>
</evidence>
<evidence type="ECO:0000313" key="12">
    <source>
        <dbReference type="EMBL" id="ABU59311.1"/>
    </source>
</evidence>
<evidence type="ECO:0000313" key="13">
    <source>
        <dbReference type="Proteomes" id="UP000000263"/>
    </source>
</evidence>
<comment type="catalytic activity">
    <reaction evidence="1">
        <text>guanosine(1405) in 16S rRNA + S-adenosyl-L-methionine = N(7)-methylguanosine(1405) in 16S rRNA + S-adenosyl-L-homocysteine</text>
        <dbReference type="Rhea" id="RHEA:42772"/>
        <dbReference type="Rhea" id="RHEA-COMP:10225"/>
        <dbReference type="Rhea" id="RHEA-COMP:10226"/>
        <dbReference type="ChEBI" id="CHEBI:57856"/>
        <dbReference type="ChEBI" id="CHEBI:59789"/>
        <dbReference type="ChEBI" id="CHEBI:74269"/>
        <dbReference type="ChEBI" id="CHEBI:74480"/>
        <dbReference type="EC" id="2.1.1.179"/>
    </reaction>
</comment>
<keyword evidence="9" id="KW-0046">Antibiotic resistance</keyword>
<keyword evidence="5" id="KW-0698">rRNA processing</keyword>
<dbReference type="RefSeq" id="WP_012121735.1">
    <property type="nucleotide sequence ID" value="NC_009767.1"/>
</dbReference>
<feature type="binding site" evidence="11">
    <location>
        <position position="151"/>
    </location>
    <ligand>
        <name>S-adenosyl-L-methionine</name>
        <dbReference type="ChEBI" id="CHEBI:59789"/>
    </ligand>
</feature>
<dbReference type="InterPro" id="IPR029063">
    <property type="entry name" value="SAM-dependent_MTases_sf"/>
</dbReference>
<dbReference type="GO" id="GO:0046677">
    <property type="term" value="P:response to antibiotic"/>
    <property type="evidence" value="ECO:0007669"/>
    <property type="project" value="UniProtKB-KW"/>
</dbReference>
<evidence type="ECO:0000256" key="4">
    <source>
        <dbReference type="ARBA" id="ARBA00015154"/>
    </source>
</evidence>
<proteinExistence type="inferred from homology"/>
<evidence type="ECO:0000256" key="1">
    <source>
        <dbReference type="ARBA" id="ARBA00001643"/>
    </source>
</evidence>
<feature type="binding site" evidence="11">
    <location>
        <begin position="120"/>
        <end position="126"/>
    </location>
    <ligand>
        <name>S-adenosyl-L-methionine</name>
        <dbReference type="ChEBI" id="CHEBI:59789"/>
    </ligand>
</feature>
<evidence type="ECO:0000256" key="7">
    <source>
        <dbReference type="ARBA" id="ARBA00022679"/>
    </source>
</evidence>
<evidence type="ECO:0000256" key="11">
    <source>
        <dbReference type="PIRSR" id="PIRSR015852-1"/>
    </source>
</evidence>
<reference evidence="12 13" key="1">
    <citation type="submission" date="2007-08" db="EMBL/GenBank/DDBJ databases">
        <title>Complete sequence of Roseiflexus castenholzii DSM 13941.</title>
        <authorList>
            <consortium name="US DOE Joint Genome Institute"/>
            <person name="Copeland A."/>
            <person name="Lucas S."/>
            <person name="Lapidus A."/>
            <person name="Barry K."/>
            <person name="Glavina del Rio T."/>
            <person name="Dalin E."/>
            <person name="Tice H."/>
            <person name="Pitluck S."/>
            <person name="Thompson L.S."/>
            <person name="Brettin T."/>
            <person name="Bruce D."/>
            <person name="Detter J.C."/>
            <person name="Han C."/>
            <person name="Tapia R."/>
            <person name="Schmutz J."/>
            <person name="Larimer F."/>
            <person name="Land M."/>
            <person name="Hauser L."/>
            <person name="Kyrpides N."/>
            <person name="Mikhailova N."/>
            <person name="Bryant D.A."/>
            <person name="Hanada S."/>
            <person name="Tsukatani Y."/>
            <person name="Richardson P."/>
        </authorList>
    </citation>
    <scope>NUCLEOTIDE SEQUENCE [LARGE SCALE GENOMIC DNA]</scope>
    <source>
        <strain evidence="13">DSM 13941 / HLO8</strain>
    </source>
</reference>
<protein>
    <recommendedName>
        <fullName evidence="4">16S rRNA (guanine(1405)-N(7))-methyltransferase</fullName>
        <ecNumber evidence="3">2.1.1.179</ecNumber>
    </recommendedName>
    <alternativeName>
        <fullName evidence="10">16S rRNA m7G1405 methyltransferase</fullName>
    </alternativeName>
</protein>
<dbReference type="GO" id="GO:0008649">
    <property type="term" value="F:rRNA methyltransferase activity"/>
    <property type="evidence" value="ECO:0007669"/>
    <property type="project" value="InterPro"/>
</dbReference>
<comment type="similarity">
    <text evidence="2">Belongs to the methyltransferase superfamily. Aminoglycoside resistance family.</text>
</comment>
<gene>
    <name evidence="12" type="ordered locus">Rcas_3259</name>
</gene>
<organism evidence="12 13">
    <name type="scientific">Roseiflexus castenholzii (strain DSM 13941 / HLO8)</name>
    <dbReference type="NCBI Taxonomy" id="383372"/>
    <lineage>
        <taxon>Bacteria</taxon>
        <taxon>Bacillati</taxon>
        <taxon>Chloroflexota</taxon>
        <taxon>Chloroflexia</taxon>
        <taxon>Chloroflexales</taxon>
        <taxon>Roseiflexineae</taxon>
        <taxon>Roseiflexaceae</taxon>
        <taxon>Roseiflexus</taxon>
    </lineage>
</organism>
<dbReference type="EC" id="2.1.1.179" evidence="3"/>
<feature type="binding site" evidence="11">
    <location>
        <position position="174"/>
    </location>
    <ligand>
        <name>S-adenosyl-L-methionine</name>
        <dbReference type="ChEBI" id="CHEBI:59789"/>
    </ligand>
</feature>
<dbReference type="Gene3D" id="1.10.8.10">
    <property type="entry name" value="DNA helicase RuvA subunit, C-terminal domain"/>
    <property type="match status" value="1"/>
</dbReference>
<keyword evidence="8 11" id="KW-0949">S-adenosyl-L-methionine</keyword>
<sequence length="297" mass="32347">MASAESPQIDEVVAAVLAAPKYRMIAPSLVRTLAMRELAARRNVKAAIKATKNKLHQIVGAYVEQRIDVADWVRQLQAHEVPSPTTVSEDALIQAALANSHGAHLGASFIRASLDLMARHASTRERLPIVHRFYAEILADLPPIRSVLDVGCGLNPLAIPWMPLAPDVVYHASDIDRTIVAFIAQYLALAGIAGSVEVRDQAAHPGGPPVDLALALKLLPVLEQIERGVAARVLDALDAPFVLVSYPVQTLGGRRKGMGATYERQMEALVTEREWEVQRFVFPGELAFLIRKGSRQS</sequence>
<dbReference type="SUPFAM" id="SSF53335">
    <property type="entry name" value="S-adenosyl-L-methionine-dependent methyltransferases"/>
    <property type="match status" value="1"/>
</dbReference>
<dbReference type="KEGG" id="rca:Rcas_3259"/>
<dbReference type="InterPro" id="IPR025981">
    <property type="entry name" value="rRNA_MeTrfase"/>
</dbReference>
<dbReference type="STRING" id="383372.Rcas_3259"/>
<dbReference type="Proteomes" id="UP000000263">
    <property type="component" value="Chromosome"/>
</dbReference>
<evidence type="ECO:0000256" key="9">
    <source>
        <dbReference type="ARBA" id="ARBA00023251"/>
    </source>
</evidence>